<evidence type="ECO:0000256" key="12">
    <source>
        <dbReference type="ARBA" id="ARBA00029936"/>
    </source>
</evidence>
<evidence type="ECO:0000256" key="8">
    <source>
        <dbReference type="ARBA" id="ARBA00022946"/>
    </source>
</evidence>
<dbReference type="Gene3D" id="3.40.50.620">
    <property type="entry name" value="HUPs"/>
    <property type="match status" value="2"/>
</dbReference>
<dbReference type="CDD" id="cd07962">
    <property type="entry name" value="Anticodon_Ia_Val"/>
    <property type="match status" value="1"/>
</dbReference>
<dbReference type="InterPro" id="IPR009080">
    <property type="entry name" value="tRNAsynth_Ia_anticodon-bd"/>
</dbReference>
<keyword evidence="8" id="KW-0809">Transit peptide</keyword>
<evidence type="ECO:0000256" key="3">
    <source>
        <dbReference type="ARBA" id="ARBA00013169"/>
    </source>
</evidence>
<evidence type="ECO:0000256" key="17">
    <source>
        <dbReference type="SAM" id="MobiDB-lite"/>
    </source>
</evidence>
<evidence type="ECO:0000256" key="14">
    <source>
        <dbReference type="ARBA" id="ARBA00043854"/>
    </source>
</evidence>
<dbReference type="PANTHER" id="PTHR11946">
    <property type="entry name" value="VALYL-TRNA SYNTHETASES"/>
    <property type="match status" value="1"/>
</dbReference>
<dbReference type="Pfam" id="PF08264">
    <property type="entry name" value="Anticodon_1"/>
    <property type="match status" value="1"/>
</dbReference>
<dbReference type="InterPro" id="IPR033705">
    <property type="entry name" value="Anticodon_Ia_Val"/>
</dbReference>
<dbReference type="NCBIfam" id="NF004349">
    <property type="entry name" value="PRK05729.1"/>
    <property type="match status" value="1"/>
</dbReference>
<dbReference type="CDD" id="cd00817">
    <property type="entry name" value="ValRS_core"/>
    <property type="match status" value="1"/>
</dbReference>
<evidence type="ECO:0000256" key="1">
    <source>
        <dbReference type="ARBA" id="ARBA00004173"/>
    </source>
</evidence>
<evidence type="ECO:0000256" key="2">
    <source>
        <dbReference type="ARBA" id="ARBA00005594"/>
    </source>
</evidence>
<dbReference type="InterPro" id="IPR002300">
    <property type="entry name" value="aa-tRNA-synth_Ia"/>
</dbReference>
<dbReference type="PROSITE" id="PS00178">
    <property type="entry name" value="AA_TRNA_LIGASE_I"/>
    <property type="match status" value="1"/>
</dbReference>
<evidence type="ECO:0000256" key="11">
    <source>
        <dbReference type="ARBA" id="ARBA00024407"/>
    </source>
</evidence>
<dbReference type="NCBIfam" id="TIGR00422">
    <property type="entry name" value="valS"/>
    <property type="match status" value="1"/>
</dbReference>
<keyword evidence="9" id="KW-0496">Mitochondrion</keyword>
<dbReference type="RefSeq" id="XP_014670572.1">
    <property type="nucleotide sequence ID" value="XM_014815086.1"/>
</dbReference>
<evidence type="ECO:0000256" key="4">
    <source>
        <dbReference type="ARBA" id="ARBA00022598"/>
    </source>
</evidence>
<feature type="domain" description="Aminoacyl-tRNA synthetase class Ia" evidence="18">
    <location>
        <begin position="102"/>
        <end position="713"/>
    </location>
</feature>
<dbReference type="PANTHER" id="PTHR11946:SF71">
    <property type="entry name" value="VALINE--TRNA LIGASE, MITOCHONDRIAL"/>
    <property type="match status" value="1"/>
</dbReference>
<dbReference type="PRINTS" id="PR00986">
    <property type="entry name" value="TRNASYNTHVAL"/>
</dbReference>
<comment type="subcellular location">
    <subcellularLocation>
        <location evidence="1">Mitochondrion</location>
    </subcellularLocation>
</comment>
<dbReference type="Proteomes" id="UP000695022">
    <property type="component" value="Unplaced"/>
</dbReference>
<dbReference type="SUPFAM" id="SSF52374">
    <property type="entry name" value="Nucleotidylyl transferase"/>
    <property type="match status" value="1"/>
</dbReference>
<evidence type="ECO:0000256" key="16">
    <source>
        <dbReference type="RuleBase" id="RU363035"/>
    </source>
</evidence>
<dbReference type="SUPFAM" id="SSF50677">
    <property type="entry name" value="ValRS/IleRS/LeuRS editing domain"/>
    <property type="match status" value="1"/>
</dbReference>
<comment type="similarity">
    <text evidence="2 16">Belongs to the class-I aminoacyl-tRNA synthetase family.</text>
</comment>
<accession>A0ABM1EEF1</accession>
<name>A0ABM1EEF1_PRICU</name>
<evidence type="ECO:0000256" key="13">
    <source>
        <dbReference type="ARBA" id="ARBA00040837"/>
    </source>
</evidence>
<keyword evidence="4 16" id="KW-0436">Ligase</keyword>
<organism evidence="20 21">
    <name type="scientific">Priapulus caudatus</name>
    <name type="common">Priapulid worm</name>
    <dbReference type="NCBI Taxonomy" id="37621"/>
    <lineage>
        <taxon>Eukaryota</taxon>
        <taxon>Metazoa</taxon>
        <taxon>Ecdysozoa</taxon>
        <taxon>Scalidophora</taxon>
        <taxon>Priapulida</taxon>
        <taxon>Priapulimorpha</taxon>
        <taxon>Priapulimorphida</taxon>
        <taxon>Priapulidae</taxon>
        <taxon>Priapulus</taxon>
    </lineage>
</organism>
<dbReference type="InterPro" id="IPR037118">
    <property type="entry name" value="Val-tRNA_synth_C_sf"/>
</dbReference>
<dbReference type="EC" id="6.1.1.9" evidence="3"/>
<evidence type="ECO:0000256" key="5">
    <source>
        <dbReference type="ARBA" id="ARBA00022741"/>
    </source>
</evidence>
<comment type="function">
    <text evidence="14">Catalyzes the attachment of valine to tRNA(Val) in a two-step reaction: valine is first activated by ATP to form Val-AMP and then transferred to the acceptor end of tRNA(Val).</text>
</comment>
<evidence type="ECO:0000256" key="15">
    <source>
        <dbReference type="ARBA" id="ARBA00047552"/>
    </source>
</evidence>
<dbReference type="InterPro" id="IPR001412">
    <property type="entry name" value="aa-tRNA-synth_I_CS"/>
</dbReference>
<comment type="catalytic activity">
    <reaction evidence="15">
        <text>tRNA(Val) + L-valine + ATP = L-valyl-tRNA(Val) + AMP + diphosphate</text>
        <dbReference type="Rhea" id="RHEA:10704"/>
        <dbReference type="Rhea" id="RHEA-COMP:9672"/>
        <dbReference type="Rhea" id="RHEA-COMP:9708"/>
        <dbReference type="ChEBI" id="CHEBI:30616"/>
        <dbReference type="ChEBI" id="CHEBI:33019"/>
        <dbReference type="ChEBI" id="CHEBI:57762"/>
        <dbReference type="ChEBI" id="CHEBI:78442"/>
        <dbReference type="ChEBI" id="CHEBI:78537"/>
        <dbReference type="ChEBI" id="CHEBI:456215"/>
        <dbReference type="EC" id="6.1.1.9"/>
    </reaction>
</comment>
<evidence type="ECO:0000259" key="18">
    <source>
        <dbReference type="Pfam" id="PF00133"/>
    </source>
</evidence>
<evidence type="ECO:0000313" key="20">
    <source>
        <dbReference type="Proteomes" id="UP000695022"/>
    </source>
</evidence>
<keyword evidence="7 16" id="KW-0648">Protein biosynthesis</keyword>
<evidence type="ECO:0000256" key="10">
    <source>
        <dbReference type="ARBA" id="ARBA00023146"/>
    </source>
</evidence>
<dbReference type="InterPro" id="IPR009008">
    <property type="entry name" value="Val/Leu/Ile-tRNA-synth_edit"/>
</dbReference>
<dbReference type="Gene3D" id="1.10.287.380">
    <property type="entry name" value="Valyl-tRNA synthetase, C-terminal domain"/>
    <property type="match status" value="1"/>
</dbReference>
<reference evidence="21" key="1">
    <citation type="submission" date="2025-08" db="UniProtKB">
        <authorList>
            <consortium name="RefSeq"/>
        </authorList>
    </citation>
    <scope>IDENTIFICATION</scope>
</reference>
<dbReference type="SUPFAM" id="SSF47323">
    <property type="entry name" value="Anticodon-binding domain of a subclass of class I aminoacyl-tRNA synthetases"/>
    <property type="match status" value="1"/>
</dbReference>
<dbReference type="InterPro" id="IPR014729">
    <property type="entry name" value="Rossmann-like_a/b/a_fold"/>
</dbReference>
<dbReference type="Pfam" id="PF00133">
    <property type="entry name" value="tRNA-synt_1"/>
    <property type="match status" value="1"/>
</dbReference>
<proteinExistence type="inferred from homology"/>
<evidence type="ECO:0000256" key="9">
    <source>
        <dbReference type="ARBA" id="ARBA00023128"/>
    </source>
</evidence>
<protein>
    <recommendedName>
        <fullName evidence="11">Valine--tRNA ligase</fullName>
        <ecNumber evidence="3">6.1.1.9</ecNumber>
    </recommendedName>
    <alternativeName>
        <fullName evidence="13">Valine--tRNA ligase, mitochondrial</fullName>
    </alternativeName>
    <alternativeName>
        <fullName evidence="12">Valyl-tRNA synthetase</fullName>
    </alternativeName>
</protein>
<dbReference type="InterPro" id="IPR002303">
    <property type="entry name" value="Valyl-tRNA_ligase"/>
</dbReference>
<evidence type="ECO:0000313" key="21">
    <source>
        <dbReference type="RefSeq" id="XP_014670572.1"/>
    </source>
</evidence>
<keyword evidence="10 16" id="KW-0030">Aminoacyl-tRNA synthetase</keyword>
<gene>
    <name evidence="21" type="primary">LOC106811465</name>
</gene>
<dbReference type="Gene3D" id="1.10.730.10">
    <property type="entry name" value="Isoleucyl-tRNA Synthetase, Domain 1"/>
    <property type="match status" value="1"/>
</dbReference>
<evidence type="ECO:0000259" key="19">
    <source>
        <dbReference type="Pfam" id="PF08264"/>
    </source>
</evidence>
<keyword evidence="6 16" id="KW-0067">ATP-binding</keyword>
<sequence>MSILLCIFHSTPTYINVGIRGGRKFTRLMTARYTRTSSTNTLWLRERSGIKNQSYNLEVSSQRGQSSTNEPAAETAHCHGQKKCTSNPIPNAYKPAYVEAEWYDWWEKQGFFSPMKSSDIGTTAYTMIIPPPNVTGTLHLGHALTNAVQDALIRWHRMQGNQTLWLPGCDHAGIATQVVVEKKLSREQRVSRHELGRDAFIEEVWKWKHSKGNRIYEQLKRLGSSLDWQRAYFTMDQKLSTAVTEAFVRLHDEGLIYRKTRLVNWSCALKSAISDIEVDNRIVEEPTTLAVPGYDKKVEFGVLDSFAYTIKDTDEEVVVATTRLETMLGDTAIAVNPDDDRYRHLQGKHAIHPFCDRLVPIICDSHVDKAFGTGAVKITPAHDYNDYEIGERRRLQTDTVLNEDGHIAQHCGMFAGMRRFDARSAVREQLKKQGLYRGSKKHSMVLPICSRSGDIIEPLLKPQWYINCQEMAAHAVDAVRSGELHFVPSYYEKTWFEWLGKIRDWCISRQLWWGHRVPAYRVLTPTSHREELWVSGRSEEEARRRAARKTGMPVEHITLEQDEDVLDTWFSSALLPFSSLGWPDQTKDLQSFYPLSLMETGHDILFFWVARMVMLGTKLTGQLPFNEVLMHGLVCDAQGRKMSKSLGNIIDPLDVVNGISLQDLHRQVEQSNLSKQEVELAKKGQKQNFPAGIPECGSDALRFALCSHNIKSDFINVDVSQIHSYRLFCNKIWQAFRFMQMAVGPDDIIIPHPSVCSLSNVDWWILSRLHLLVKTCNEAFKAYEIHRATRALHQFWYGDFCDVYLECVKPVLYKESAAEASSDEEAEHREAIRAVRSVLCHCIDTGLRAIAPFMPYLAEELYQRLAPSIQDPAASVCVAPYPRVEEYESFSNSRLEEEMQFVLEVAKHARAVRTEYNLTKTRADLYVEVSDSSLLGALHSTSARTSEQQAATSWLLPLQTLSFSRSVTLLTEATRPSGCVQTIVNNNCQIFTALKGLVDVDKERERYDKKISKLCAEINKTTKRLVEKRLSEDQRLKLSDKKSTLETKLGHVHRAVANLESIS</sequence>
<feature type="domain" description="Methionyl/Valyl/Leucyl/Isoleucyl-tRNA synthetase anticodon-binding" evidence="19">
    <location>
        <begin position="762"/>
        <end position="921"/>
    </location>
</feature>
<feature type="region of interest" description="Disordered" evidence="17">
    <location>
        <begin position="58"/>
        <end position="81"/>
    </location>
</feature>
<dbReference type="InterPro" id="IPR013155">
    <property type="entry name" value="M/V/L/I-tRNA-synth_anticd-bd"/>
</dbReference>
<evidence type="ECO:0000256" key="7">
    <source>
        <dbReference type="ARBA" id="ARBA00022917"/>
    </source>
</evidence>
<feature type="compositionally biased region" description="Polar residues" evidence="17">
    <location>
        <begin position="58"/>
        <end position="70"/>
    </location>
</feature>
<keyword evidence="20" id="KW-1185">Reference proteome</keyword>
<evidence type="ECO:0000256" key="6">
    <source>
        <dbReference type="ARBA" id="ARBA00022840"/>
    </source>
</evidence>
<keyword evidence="5 16" id="KW-0547">Nucleotide-binding</keyword>
<dbReference type="HAMAP" id="MF_02004">
    <property type="entry name" value="Val_tRNA_synth_type1"/>
    <property type="match status" value="1"/>
</dbReference>
<dbReference type="GeneID" id="106811465"/>